<evidence type="ECO:0000256" key="4">
    <source>
        <dbReference type="ARBA" id="ARBA00022989"/>
    </source>
</evidence>
<dbReference type="Proteomes" id="UP001189429">
    <property type="component" value="Unassembled WGS sequence"/>
</dbReference>
<feature type="transmembrane region" description="Helical" evidence="7">
    <location>
        <begin position="173"/>
        <end position="197"/>
    </location>
</feature>
<evidence type="ECO:0000256" key="2">
    <source>
        <dbReference type="ARBA" id="ARBA00022448"/>
    </source>
</evidence>
<dbReference type="InterPro" id="IPR036259">
    <property type="entry name" value="MFS_trans_sf"/>
</dbReference>
<feature type="transmembrane region" description="Helical" evidence="7">
    <location>
        <begin position="77"/>
        <end position="97"/>
    </location>
</feature>
<evidence type="ECO:0000256" key="1">
    <source>
        <dbReference type="ARBA" id="ARBA00004141"/>
    </source>
</evidence>
<accession>A0ABN9WRB6</accession>
<dbReference type="SUPFAM" id="SSF103473">
    <property type="entry name" value="MFS general substrate transporter"/>
    <property type="match status" value="1"/>
</dbReference>
<feature type="transmembrane region" description="Helical" evidence="7">
    <location>
        <begin position="242"/>
        <end position="260"/>
    </location>
</feature>
<dbReference type="EMBL" id="CAUYUJ010018967">
    <property type="protein sequence ID" value="CAK0887656.1"/>
    <property type="molecule type" value="Genomic_DNA"/>
</dbReference>
<evidence type="ECO:0000256" key="6">
    <source>
        <dbReference type="SAM" id="MobiDB-lite"/>
    </source>
</evidence>
<feature type="compositionally biased region" description="Low complexity" evidence="6">
    <location>
        <begin position="426"/>
        <end position="439"/>
    </location>
</feature>
<dbReference type="Pfam" id="PF07690">
    <property type="entry name" value="MFS_1"/>
    <property type="match status" value="1"/>
</dbReference>
<keyword evidence="5 7" id="KW-0472">Membrane</keyword>
<name>A0ABN9WRB6_9DINO</name>
<feature type="transmembrane region" description="Helical" evidence="7">
    <location>
        <begin position="329"/>
        <end position="351"/>
    </location>
</feature>
<organism evidence="8 9">
    <name type="scientific">Prorocentrum cordatum</name>
    <dbReference type="NCBI Taxonomy" id="2364126"/>
    <lineage>
        <taxon>Eukaryota</taxon>
        <taxon>Sar</taxon>
        <taxon>Alveolata</taxon>
        <taxon>Dinophyceae</taxon>
        <taxon>Prorocentrales</taxon>
        <taxon>Prorocentraceae</taxon>
        <taxon>Prorocentrum</taxon>
    </lineage>
</organism>
<feature type="transmembrane region" description="Helical" evidence="7">
    <location>
        <begin position="117"/>
        <end position="139"/>
    </location>
</feature>
<keyword evidence="3 7" id="KW-0812">Transmembrane</keyword>
<gene>
    <name evidence="8" type="ORF">PCOR1329_LOCUS68645</name>
</gene>
<reference evidence="8" key="1">
    <citation type="submission" date="2023-10" db="EMBL/GenBank/DDBJ databases">
        <authorList>
            <person name="Chen Y."/>
            <person name="Shah S."/>
            <person name="Dougan E. K."/>
            <person name="Thang M."/>
            <person name="Chan C."/>
        </authorList>
    </citation>
    <scope>NUCLEOTIDE SEQUENCE [LARGE SCALE GENOMIC DNA]</scope>
</reference>
<evidence type="ECO:0000256" key="5">
    <source>
        <dbReference type="ARBA" id="ARBA00023136"/>
    </source>
</evidence>
<evidence type="ECO:0000313" key="8">
    <source>
        <dbReference type="EMBL" id="CAK0887656.1"/>
    </source>
</evidence>
<evidence type="ECO:0000256" key="3">
    <source>
        <dbReference type="ARBA" id="ARBA00022692"/>
    </source>
</evidence>
<sequence>MLITAYIWASISNRRGRRICLLVGLLAGLCTTTVQAFCKSYWVVAGARFSAGLLNSNLSIMRTALRETFQHERSEDTWAFSTLSVAFSASCMAGPSLGGLMYGTSLPILEGDMQNPWSASMLTCVFMYAFCFAFTWWRLPETAFLASKRGSSKRTENVIDEHIGQPLLHDVNFLLLLVMGGGHSYVFTGWEIVYPLIARLPLEERGEQWTAADIGVTFLMGSFFLCLYSLACYPRIAQRLPIVRFWCLSLVAPLLVMPAFPRLLTAICSAHECAAEDSSGLVSALNYGAQVCVSVLLGSGFISIQVILNNYVGVRPDGKSALALANSMLVSVQALVRAASPVVTGSLLVFGLGQEDSPERWGLSRSLPFDSLALVGLTACLLAALAFERRVAGALAQRGLRGGGLGGGGHEGAPREQAGSGRGPARRPAWSPAWRAPHP</sequence>
<feature type="non-terminal residue" evidence="8">
    <location>
        <position position="439"/>
    </location>
</feature>
<keyword evidence="9" id="KW-1185">Reference proteome</keyword>
<feature type="transmembrane region" description="Helical" evidence="7">
    <location>
        <begin position="46"/>
        <end position="65"/>
    </location>
</feature>
<dbReference type="Gene3D" id="1.20.1250.20">
    <property type="entry name" value="MFS general substrate transporter like domains"/>
    <property type="match status" value="1"/>
</dbReference>
<dbReference type="PANTHER" id="PTHR23504">
    <property type="entry name" value="MAJOR FACILITATOR SUPERFAMILY DOMAIN-CONTAINING PROTEIN 10"/>
    <property type="match status" value="1"/>
</dbReference>
<feature type="region of interest" description="Disordered" evidence="6">
    <location>
        <begin position="403"/>
        <end position="439"/>
    </location>
</feature>
<dbReference type="InterPro" id="IPR011701">
    <property type="entry name" value="MFS"/>
</dbReference>
<evidence type="ECO:0008006" key="10">
    <source>
        <dbReference type="Google" id="ProtNLM"/>
    </source>
</evidence>
<proteinExistence type="predicted"/>
<feature type="transmembrane region" description="Helical" evidence="7">
    <location>
        <begin position="371"/>
        <end position="388"/>
    </location>
</feature>
<keyword evidence="4 7" id="KW-1133">Transmembrane helix</keyword>
<evidence type="ECO:0000313" key="9">
    <source>
        <dbReference type="Proteomes" id="UP001189429"/>
    </source>
</evidence>
<feature type="transmembrane region" description="Helical" evidence="7">
    <location>
        <begin position="209"/>
        <end position="230"/>
    </location>
</feature>
<dbReference type="PANTHER" id="PTHR23504:SF15">
    <property type="entry name" value="MAJOR FACILITATOR SUPERFAMILY (MFS) PROFILE DOMAIN-CONTAINING PROTEIN"/>
    <property type="match status" value="1"/>
</dbReference>
<comment type="caution">
    <text evidence="8">The sequence shown here is derived from an EMBL/GenBank/DDBJ whole genome shotgun (WGS) entry which is preliminary data.</text>
</comment>
<evidence type="ECO:0000256" key="7">
    <source>
        <dbReference type="SAM" id="Phobius"/>
    </source>
</evidence>
<comment type="subcellular location">
    <subcellularLocation>
        <location evidence="1">Membrane</location>
        <topology evidence="1">Multi-pass membrane protein</topology>
    </subcellularLocation>
</comment>
<feature type="transmembrane region" description="Helical" evidence="7">
    <location>
        <begin position="287"/>
        <end position="308"/>
    </location>
</feature>
<keyword evidence="2" id="KW-0813">Transport</keyword>
<protein>
    <recommendedName>
        <fullName evidence="10">Major facilitator superfamily (MFS) profile domain-containing protein</fullName>
    </recommendedName>
</protein>